<dbReference type="InterPro" id="IPR053134">
    <property type="entry name" value="RNA-dir_DNA_polymerase"/>
</dbReference>
<evidence type="ECO:0000259" key="1">
    <source>
        <dbReference type="Pfam" id="PF00078"/>
    </source>
</evidence>
<gene>
    <name evidence="2" type="ORF">MTR67_001826</name>
</gene>
<organism evidence="2 3">
    <name type="scientific">Solanum verrucosum</name>
    <dbReference type="NCBI Taxonomy" id="315347"/>
    <lineage>
        <taxon>Eukaryota</taxon>
        <taxon>Viridiplantae</taxon>
        <taxon>Streptophyta</taxon>
        <taxon>Embryophyta</taxon>
        <taxon>Tracheophyta</taxon>
        <taxon>Spermatophyta</taxon>
        <taxon>Magnoliopsida</taxon>
        <taxon>eudicotyledons</taxon>
        <taxon>Gunneridae</taxon>
        <taxon>Pentapetalae</taxon>
        <taxon>asterids</taxon>
        <taxon>lamiids</taxon>
        <taxon>Solanales</taxon>
        <taxon>Solanaceae</taxon>
        <taxon>Solanoideae</taxon>
        <taxon>Solaneae</taxon>
        <taxon>Solanum</taxon>
    </lineage>
</organism>
<dbReference type="InterPro" id="IPR043128">
    <property type="entry name" value="Rev_trsase/Diguanyl_cyclase"/>
</dbReference>
<dbReference type="PANTHER" id="PTHR24559:SF444">
    <property type="entry name" value="REVERSE TRANSCRIPTASE DOMAIN-CONTAINING PROTEIN"/>
    <property type="match status" value="1"/>
</dbReference>
<keyword evidence="3" id="KW-1185">Reference proteome</keyword>
<evidence type="ECO:0000313" key="2">
    <source>
        <dbReference type="EMBL" id="WMV08441.1"/>
    </source>
</evidence>
<evidence type="ECO:0000313" key="3">
    <source>
        <dbReference type="Proteomes" id="UP001234989"/>
    </source>
</evidence>
<dbReference type="Pfam" id="PF00078">
    <property type="entry name" value="RVT_1"/>
    <property type="match status" value="1"/>
</dbReference>
<accession>A0AAF0PTI7</accession>
<dbReference type="EMBL" id="CP133612">
    <property type="protein sequence ID" value="WMV08441.1"/>
    <property type="molecule type" value="Genomic_DNA"/>
</dbReference>
<dbReference type="Gene3D" id="3.30.70.270">
    <property type="match status" value="1"/>
</dbReference>
<name>A0AAF0PTI7_SOLVR</name>
<proteinExistence type="predicted"/>
<dbReference type="Gene3D" id="3.10.10.10">
    <property type="entry name" value="HIV Type 1 Reverse Transcriptase, subunit A, domain 1"/>
    <property type="match status" value="1"/>
</dbReference>
<dbReference type="SUPFAM" id="SSF56672">
    <property type="entry name" value="DNA/RNA polymerases"/>
    <property type="match status" value="1"/>
</dbReference>
<feature type="domain" description="Reverse transcriptase" evidence="1">
    <location>
        <begin position="90"/>
        <end position="145"/>
    </location>
</feature>
<dbReference type="InterPro" id="IPR043502">
    <property type="entry name" value="DNA/RNA_pol_sf"/>
</dbReference>
<protein>
    <recommendedName>
        <fullName evidence="1">Reverse transcriptase domain-containing protein</fullName>
    </recommendedName>
</protein>
<dbReference type="AlphaFoldDB" id="A0AAF0PTI7"/>
<dbReference type="Proteomes" id="UP001234989">
    <property type="component" value="Chromosome 1"/>
</dbReference>
<reference evidence="2" key="1">
    <citation type="submission" date="2023-08" db="EMBL/GenBank/DDBJ databases">
        <title>A de novo genome assembly of Solanum verrucosum Schlechtendal, a Mexican diploid species geographically isolated from the other diploid A-genome species in potato relatives.</title>
        <authorList>
            <person name="Hosaka K."/>
        </authorList>
    </citation>
    <scope>NUCLEOTIDE SEQUENCE</scope>
    <source>
        <tissue evidence="2">Young leaves</tissue>
    </source>
</reference>
<dbReference type="InterPro" id="IPR000477">
    <property type="entry name" value="RT_dom"/>
</dbReference>
<sequence length="163" mass="18273">MDRAPSSKSQGRTTSGCTFLVYQKPQVKGMPNGIRVPPKREIDFGIDLPPNTKLISIPTYKMAPAELKELKDLLDKGLIRPSISPWGAPILFVLFIDDILICSRSKDEHTGHLRIVLRLLKDHHLFAKFDKCEFWLKSVAFLGHVVSGEGIQVDPQKTNAVKN</sequence>
<dbReference type="PANTHER" id="PTHR24559">
    <property type="entry name" value="TRANSPOSON TY3-I GAG-POL POLYPROTEIN"/>
    <property type="match status" value="1"/>
</dbReference>